<accession>A0A840PKG3</accession>
<organism evidence="2 3">
    <name type="scientific">Thermocatellispora tengchongensis</name>
    <dbReference type="NCBI Taxonomy" id="1073253"/>
    <lineage>
        <taxon>Bacteria</taxon>
        <taxon>Bacillati</taxon>
        <taxon>Actinomycetota</taxon>
        <taxon>Actinomycetes</taxon>
        <taxon>Streptosporangiales</taxon>
        <taxon>Streptosporangiaceae</taxon>
        <taxon>Thermocatellispora</taxon>
    </lineage>
</organism>
<name>A0A840PKG3_9ACTN</name>
<protein>
    <submittedName>
        <fullName evidence="2">Uncharacterized protein</fullName>
    </submittedName>
</protein>
<evidence type="ECO:0000256" key="1">
    <source>
        <dbReference type="SAM" id="MobiDB-lite"/>
    </source>
</evidence>
<feature type="compositionally biased region" description="Basic residues" evidence="1">
    <location>
        <begin position="44"/>
        <end position="53"/>
    </location>
</feature>
<dbReference type="Proteomes" id="UP000578449">
    <property type="component" value="Unassembled WGS sequence"/>
</dbReference>
<dbReference type="EMBL" id="JACHGN010000014">
    <property type="protein sequence ID" value="MBB5136545.1"/>
    <property type="molecule type" value="Genomic_DNA"/>
</dbReference>
<reference evidence="2 3" key="1">
    <citation type="submission" date="2020-08" db="EMBL/GenBank/DDBJ databases">
        <title>Genomic Encyclopedia of Type Strains, Phase IV (KMG-IV): sequencing the most valuable type-strain genomes for metagenomic binning, comparative biology and taxonomic classification.</title>
        <authorList>
            <person name="Goeker M."/>
        </authorList>
    </citation>
    <scope>NUCLEOTIDE SEQUENCE [LARGE SCALE GENOMIC DNA]</scope>
    <source>
        <strain evidence="2 3">DSM 45615</strain>
    </source>
</reference>
<feature type="compositionally biased region" description="Basic residues" evidence="1">
    <location>
        <begin position="1"/>
        <end position="22"/>
    </location>
</feature>
<comment type="caution">
    <text evidence="2">The sequence shown here is derived from an EMBL/GenBank/DDBJ whole genome shotgun (WGS) entry which is preliminary data.</text>
</comment>
<proteinExistence type="predicted"/>
<evidence type="ECO:0000313" key="3">
    <source>
        <dbReference type="Proteomes" id="UP000578449"/>
    </source>
</evidence>
<gene>
    <name evidence="2" type="ORF">HNP84_006292</name>
</gene>
<feature type="region of interest" description="Disordered" evidence="1">
    <location>
        <begin position="1"/>
        <end position="64"/>
    </location>
</feature>
<keyword evidence="3" id="KW-1185">Reference proteome</keyword>
<sequence length="185" mass="19766">MPQRFGRRHTGPRRPPYARRRTGPSGLPHARRRVCHRSGGGGRRASRFRKFRHPSTPIPPGARSTVARTLPRRRAGLRGLPQLAWGGCRSLCAWDLLLSPPECRGGGGCSGRRDRRVPGPGRWRREHVTLGASRDGGSCTGRLLGPGGGARRRLLFDAGESPASPGWGRGGGSCGRGVIGFAGGT</sequence>
<evidence type="ECO:0000313" key="2">
    <source>
        <dbReference type="EMBL" id="MBB5136545.1"/>
    </source>
</evidence>
<dbReference type="AlphaFoldDB" id="A0A840PKG3"/>